<dbReference type="Pfam" id="PF03732">
    <property type="entry name" value="Retrotrans_gag"/>
    <property type="match status" value="1"/>
</dbReference>
<dbReference type="PANTHER" id="PTHR37984:SF5">
    <property type="entry name" value="PROTEIN NYNRIN-LIKE"/>
    <property type="match status" value="1"/>
</dbReference>
<evidence type="ECO:0000259" key="3">
    <source>
        <dbReference type="PROSITE" id="PS50994"/>
    </source>
</evidence>
<dbReference type="SUPFAM" id="SSF53098">
    <property type="entry name" value="Ribonuclease H-like"/>
    <property type="match status" value="1"/>
</dbReference>
<comment type="caution">
    <text evidence="4">The sequence shown here is derived from an EMBL/GenBank/DDBJ whole genome shotgun (WGS) entry which is preliminary data.</text>
</comment>
<dbReference type="OrthoDB" id="6525599at2759"/>
<feature type="domain" description="Integrase catalytic" evidence="3">
    <location>
        <begin position="502"/>
        <end position="613"/>
    </location>
</feature>
<dbReference type="InterPro" id="IPR036397">
    <property type="entry name" value="RNaseH_sf"/>
</dbReference>
<dbReference type="GO" id="GO:0015074">
    <property type="term" value="P:DNA integration"/>
    <property type="evidence" value="ECO:0007669"/>
    <property type="project" value="InterPro"/>
</dbReference>
<dbReference type="PROSITE" id="PS50994">
    <property type="entry name" value="INTEGRASE"/>
    <property type="match status" value="1"/>
</dbReference>
<feature type="region of interest" description="Disordered" evidence="2">
    <location>
        <begin position="210"/>
        <end position="231"/>
    </location>
</feature>
<feature type="non-terminal residue" evidence="4">
    <location>
        <position position="705"/>
    </location>
</feature>
<dbReference type="InterPro" id="IPR001584">
    <property type="entry name" value="Integrase_cat-core"/>
</dbReference>
<dbReference type="Proteomes" id="UP000285301">
    <property type="component" value="Unassembled WGS sequence"/>
</dbReference>
<dbReference type="Gene3D" id="3.30.420.10">
    <property type="entry name" value="Ribonuclease H-like superfamily/Ribonuclease H"/>
    <property type="match status" value="1"/>
</dbReference>
<proteinExistence type="predicted"/>
<dbReference type="Pfam" id="PF13683">
    <property type="entry name" value="rve_3"/>
    <property type="match status" value="1"/>
</dbReference>
<dbReference type="Pfam" id="PF17921">
    <property type="entry name" value="Integrase_H2C2"/>
    <property type="match status" value="1"/>
</dbReference>
<dbReference type="FunFam" id="1.10.340.70:FF:000001">
    <property type="entry name" value="Retrovirus-related Pol polyprotein from transposon gypsy-like Protein"/>
    <property type="match status" value="1"/>
</dbReference>
<dbReference type="InterPro" id="IPR012337">
    <property type="entry name" value="RNaseH-like_sf"/>
</dbReference>
<gene>
    <name evidence="4" type="ORF">B4U79_04147</name>
</gene>
<dbReference type="Gene3D" id="1.10.340.70">
    <property type="match status" value="1"/>
</dbReference>
<evidence type="ECO:0000256" key="2">
    <source>
        <dbReference type="SAM" id="MobiDB-lite"/>
    </source>
</evidence>
<accession>A0A3S3P602</accession>
<dbReference type="STRING" id="1965070.A0A3S3P602"/>
<dbReference type="PANTHER" id="PTHR37984">
    <property type="entry name" value="PROTEIN CBG26694"/>
    <property type="match status" value="1"/>
</dbReference>
<protein>
    <recommendedName>
        <fullName evidence="1">RNA-directed DNA polymerase</fullName>
        <ecNumber evidence="1">2.7.7.49</ecNumber>
    </recommendedName>
</protein>
<name>A0A3S3P602_9ACAR</name>
<evidence type="ECO:0000313" key="5">
    <source>
        <dbReference type="Proteomes" id="UP000285301"/>
    </source>
</evidence>
<sequence length="705" mass="81318">MSTPSLQQQTTSYQQLDKYGGRNDNVKIQTWIKLYEGAALEWFGDEVAPSIQTLTWQEVKSKIIQRFGISTATPLIDAQRRLLRRSESVEDYYKDKMGLLRQTGLSEHEMVQQLTEGLPIEWKLTMTAARPLTPNSWIEVAQQLESHFKQQQKQQLFRNKPRTERILVTVEQKKNNKPRSPCRYCLQRGQTVYHWHSDCPFNTRLNKRKECSTSQTPMHPPQDSEQKPLSTQVAQSVSCHNKCNADSPSESSHIHQYSSIKPTVKPEALFHVLQNFQYPVLIGLDIGQQFGLKIDLKSKTASMTIVEQPLRTILAMKPTQSQQLKELLQTHKHVFSQDGMDIGRISIAKHHIATVEHPPIQLLHRAGKNQHVDALSRSPVMLHLTREELVQHQQDEKPNFINKPIIVNGLIMVKHHKINKTYVPKSLRSKLLNKFHEDHGHPGKRKTIQLISNYYWWPDILRDIKKHVESCRNCQLVKTRHTPRYGQYIRPDHDLQPNDLWATIVTILNGLIKSGIKPKRILTDCHKNFASSTLNQFLRKYDIRHSYSTPYHPQTNGIVESVNGTIITKLRASLLDKPKRKWSTLLADVTKSYNNTPHDITGFSPRFLHFARQRTREHQEKRKESHDNKHKSSPFQIGDKVIREIPDNHPSSNKLSPKFTGPYVIVKRVTDVTYDIAESLSGESCSLVTLVKNAHVENNHIPVST</sequence>
<dbReference type="InterPro" id="IPR041588">
    <property type="entry name" value="Integrase_H2C2"/>
</dbReference>
<dbReference type="GO" id="GO:0003964">
    <property type="term" value="F:RNA-directed DNA polymerase activity"/>
    <property type="evidence" value="ECO:0007669"/>
    <property type="project" value="UniProtKB-EC"/>
</dbReference>
<evidence type="ECO:0000313" key="4">
    <source>
        <dbReference type="EMBL" id="RWS01735.1"/>
    </source>
</evidence>
<organism evidence="4 5">
    <name type="scientific">Dinothrombium tinctorium</name>
    <dbReference type="NCBI Taxonomy" id="1965070"/>
    <lineage>
        <taxon>Eukaryota</taxon>
        <taxon>Metazoa</taxon>
        <taxon>Ecdysozoa</taxon>
        <taxon>Arthropoda</taxon>
        <taxon>Chelicerata</taxon>
        <taxon>Arachnida</taxon>
        <taxon>Acari</taxon>
        <taxon>Acariformes</taxon>
        <taxon>Trombidiformes</taxon>
        <taxon>Prostigmata</taxon>
        <taxon>Anystina</taxon>
        <taxon>Parasitengona</taxon>
        <taxon>Trombidioidea</taxon>
        <taxon>Trombidiidae</taxon>
        <taxon>Dinothrombium</taxon>
    </lineage>
</organism>
<dbReference type="InterPro" id="IPR005162">
    <property type="entry name" value="Retrotrans_gag_dom"/>
</dbReference>
<dbReference type="GO" id="GO:0003676">
    <property type="term" value="F:nucleic acid binding"/>
    <property type="evidence" value="ECO:0007669"/>
    <property type="project" value="InterPro"/>
</dbReference>
<dbReference type="EC" id="2.7.7.49" evidence="1"/>
<dbReference type="AlphaFoldDB" id="A0A3S3P602"/>
<dbReference type="EMBL" id="NCKU01008711">
    <property type="protein sequence ID" value="RWS01735.1"/>
    <property type="molecule type" value="Genomic_DNA"/>
</dbReference>
<feature type="compositionally biased region" description="Basic and acidic residues" evidence="2">
    <location>
        <begin position="614"/>
        <end position="627"/>
    </location>
</feature>
<feature type="region of interest" description="Disordered" evidence="2">
    <location>
        <begin position="613"/>
        <end position="634"/>
    </location>
</feature>
<reference evidence="4 5" key="1">
    <citation type="journal article" date="2018" name="Gigascience">
        <title>Genomes of trombidid mites reveal novel predicted allergens and laterally-transferred genes associated with secondary metabolism.</title>
        <authorList>
            <person name="Dong X."/>
            <person name="Chaisiri K."/>
            <person name="Xia D."/>
            <person name="Armstrong S.D."/>
            <person name="Fang Y."/>
            <person name="Donnelly M.J."/>
            <person name="Kadowaki T."/>
            <person name="McGarry J.W."/>
            <person name="Darby A.C."/>
            <person name="Makepeace B.L."/>
        </authorList>
    </citation>
    <scope>NUCLEOTIDE SEQUENCE [LARGE SCALE GENOMIC DNA]</scope>
    <source>
        <strain evidence="4">UoL-WK</strain>
    </source>
</reference>
<keyword evidence="5" id="KW-1185">Reference proteome</keyword>
<dbReference type="InterPro" id="IPR050951">
    <property type="entry name" value="Retrovirus_Pol_polyprotein"/>
</dbReference>
<evidence type="ECO:0000256" key="1">
    <source>
        <dbReference type="ARBA" id="ARBA00012493"/>
    </source>
</evidence>